<keyword evidence="2" id="KW-1185">Reference proteome</keyword>
<organism evidence="1 2">
    <name type="scientific">Halocaridina rubra</name>
    <name type="common">Hawaiian red shrimp</name>
    <dbReference type="NCBI Taxonomy" id="373956"/>
    <lineage>
        <taxon>Eukaryota</taxon>
        <taxon>Metazoa</taxon>
        <taxon>Ecdysozoa</taxon>
        <taxon>Arthropoda</taxon>
        <taxon>Crustacea</taxon>
        <taxon>Multicrustacea</taxon>
        <taxon>Malacostraca</taxon>
        <taxon>Eumalacostraca</taxon>
        <taxon>Eucarida</taxon>
        <taxon>Decapoda</taxon>
        <taxon>Pleocyemata</taxon>
        <taxon>Caridea</taxon>
        <taxon>Atyoidea</taxon>
        <taxon>Atyidae</taxon>
        <taxon>Halocaridina</taxon>
    </lineage>
</organism>
<dbReference type="EMBL" id="JAXCGZ010015666">
    <property type="protein sequence ID" value="KAK7069939.1"/>
    <property type="molecule type" value="Genomic_DNA"/>
</dbReference>
<comment type="caution">
    <text evidence="1">The sequence shown here is derived from an EMBL/GenBank/DDBJ whole genome shotgun (WGS) entry which is preliminary data.</text>
</comment>
<proteinExistence type="predicted"/>
<reference evidence="1 2" key="1">
    <citation type="submission" date="2023-11" db="EMBL/GenBank/DDBJ databases">
        <title>Halocaridina rubra genome assembly.</title>
        <authorList>
            <person name="Smith C."/>
        </authorList>
    </citation>
    <scope>NUCLEOTIDE SEQUENCE [LARGE SCALE GENOMIC DNA]</scope>
    <source>
        <strain evidence="1">EP-1</strain>
        <tissue evidence="1">Whole</tissue>
    </source>
</reference>
<sequence>VSSNHHHRLQRRMTQMSPWNYPFSCAFTLVDLHSSPGSHVVILNQLCLGLPILLVP</sequence>
<evidence type="ECO:0000313" key="1">
    <source>
        <dbReference type="EMBL" id="KAK7069939.1"/>
    </source>
</evidence>
<name>A0AAN9A0G8_HALRR</name>
<accession>A0AAN9A0G8</accession>
<evidence type="ECO:0000313" key="2">
    <source>
        <dbReference type="Proteomes" id="UP001381693"/>
    </source>
</evidence>
<protein>
    <submittedName>
        <fullName evidence="1">Uncharacterized protein</fullName>
    </submittedName>
</protein>
<feature type="non-terminal residue" evidence="1">
    <location>
        <position position="1"/>
    </location>
</feature>
<dbReference type="AlphaFoldDB" id="A0AAN9A0G8"/>
<dbReference type="Proteomes" id="UP001381693">
    <property type="component" value="Unassembled WGS sequence"/>
</dbReference>
<gene>
    <name evidence="1" type="ORF">SK128_027604</name>
</gene>